<comment type="caution">
    <text evidence="2">The sequence shown here is derived from an EMBL/GenBank/DDBJ whole genome shotgun (WGS) entry which is preliminary data.</text>
</comment>
<keyword evidence="3" id="KW-1185">Reference proteome</keyword>
<evidence type="ECO:0000313" key="3">
    <source>
        <dbReference type="Proteomes" id="UP001429564"/>
    </source>
</evidence>
<sequence>MAIGDVGNETRIATVQPGEGTSARGFGQNYVPLPVAAGTRLSTFHSGWSTCPYHVGISGVKARDLPLSPYKFMDLGPCDLDAGNSDYSKGVVLPGATVDDTFIAWTELTIVGTDSTPNNLMQGSGLLHEYAELGFMFTNVYNNPASTVNRRIELAYGSPGSEVAFAELDWRLPTNQNEGQPGNSPTWAPWGRPAGDRISARYKTTEAVNDPGMRVTMMGLR</sequence>
<evidence type="ECO:0000313" key="2">
    <source>
        <dbReference type="EMBL" id="NIZ63522.1"/>
    </source>
</evidence>
<protein>
    <submittedName>
        <fullName evidence="2">Uncharacterized protein</fullName>
    </submittedName>
</protein>
<dbReference type="Proteomes" id="UP001429564">
    <property type="component" value="Unassembled WGS sequence"/>
</dbReference>
<evidence type="ECO:0000256" key="1">
    <source>
        <dbReference type="SAM" id="MobiDB-lite"/>
    </source>
</evidence>
<name>A0ABX0WFR5_9RHOB</name>
<accession>A0ABX0WFR5</accession>
<proteinExistence type="predicted"/>
<reference evidence="2 3" key="1">
    <citation type="submission" date="2018-05" db="EMBL/GenBank/DDBJ databases">
        <authorList>
            <person name="Zhang Y.-J."/>
        </authorList>
    </citation>
    <scope>NUCLEOTIDE SEQUENCE [LARGE SCALE GENOMIC DNA]</scope>
    <source>
        <strain evidence="2 3">CY04</strain>
    </source>
</reference>
<gene>
    <name evidence="2" type="ORF">DL239_21430</name>
</gene>
<organism evidence="2 3">
    <name type="scientific">Parasedimentitalea denitrificans</name>
    <dbReference type="NCBI Taxonomy" id="2211118"/>
    <lineage>
        <taxon>Bacteria</taxon>
        <taxon>Pseudomonadati</taxon>
        <taxon>Pseudomonadota</taxon>
        <taxon>Alphaproteobacteria</taxon>
        <taxon>Rhodobacterales</taxon>
        <taxon>Paracoccaceae</taxon>
        <taxon>Parasedimentitalea</taxon>
    </lineage>
</organism>
<dbReference type="EMBL" id="QHLQ01000058">
    <property type="protein sequence ID" value="NIZ63522.1"/>
    <property type="molecule type" value="Genomic_DNA"/>
</dbReference>
<feature type="region of interest" description="Disordered" evidence="1">
    <location>
        <begin position="1"/>
        <end position="20"/>
    </location>
</feature>